<proteinExistence type="predicted"/>
<organism evidence="5 6">
    <name type="scientific">Aquimarina spongiae</name>
    <dbReference type="NCBI Taxonomy" id="570521"/>
    <lineage>
        <taxon>Bacteria</taxon>
        <taxon>Pseudomonadati</taxon>
        <taxon>Bacteroidota</taxon>
        <taxon>Flavobacteriia</taxon>
        <taxon>Flavobacteriales</taxon>
        <taxon>Flavobacteriaceae</taxon>
        <taxon>Aquimarina</taxon>
    </lineage>
</organism>
<evidence type="ECO:0000256" key="1">
    <source>
        <dbReference type="ARBA" id="ARBA00023015"/>
    </source>
</evidence>
<dbReference type="PROSITE" id="PS00041">
    <property type="entry name" value="HTH_ARAC_FAMILY_1"/>
    <property type="match status" value="1"/>
</dbReference>
<dbReference type="SMART" id="SM00342">
    <property type="entry name" value="HTH_ARAC"/>
    <property type="match status" value="1"/>
</dbReference>
<dbReference type="PANTHER" id="PTHR43280:SF29">
    <property type="entry name" value="ARAC-FAMILY TRANSCRIPTIONAL REGULATOR"/>
    <property type="match status" value="1"/>
</dbReference>
<dbReference type="EMBL" id="FQYP01000004">
    <property type="protein sequence ID" value="SHI96723.1"/>
    <property type="molecule type" value="Genomic_DNA"/>
</dbReference>
<dbReference type="InterPro" id="IPR009057">
    <property type="entry name" value="Homeodomain-like_sf"/>
</dbReference>
<feature type="domain" description="HTH araC/xylS-type" evidence="4">
    <location>
        <begin position="9"/>
        <end position="113"/>
    </location>
</feature>
<keyword evidence="6" id="KW-1185">Reference proteome</keyword>
<evidence type="ECO:0000313" key="6">
    <source>
        <dbReference type="Proteomes" id="UP000184432"/>
    </source>
</evidence>
<dbReference type="InterPro" id="IPR018060">
    <property type="entry name" value="HTH_AraC"/>
</dbReference>
<name>A0A1M6FGG8_9FLAO</name>
<dbReference type="GO" id="GO:0003700">
    <property type="term" value="F:DNA-binding transcription factor activity"/>
    <property type="evidence" value="ECO:0007669"/>
    <property type="project" value="InterPro"/>
</dbReference>
<dbReference type="STRING" id="570521.SAMN04488508_104271"/>
<dbReference type="RefSeq" id="WP_073316086.1">
    <property type="nucleotide sequence ID" value="NZ_FQYP01000004.1"/>
</dbReference>
<dbReference type="InterPro" id="IPR018062">
    <property type="entry name" value="HTH_AraC-typ_CS"/>
</dbReference>
<evidence type="ECO:0000256" key="2">
    <source>
        <dbReference type="ARBA" id="ARBA00023125"/>
    </source>
</evidence>
<dbReference type="PANTHER" id="PTHR43280">
    <property type="entry name" value="ARAC-FAMILY TRANSCRIPTIONAL REGULATOR"/>
    <property type="match status" value="1"/>
</dbReference>
<dbReference type="Proteomes" id="UP000184432">
    <property type="component" value="Unassembled WGS sequence"/>
</dbReference>
<dbReference type="PROSITE" id="PS01124">
    <property type="entry name" value="HTH_ARAC_FAMILY_2"/>
    <property type="match status" value="1"/>
</dbReference>
<evidence type="ECO:0000313" key="5">
    <source>
        <dbReference type="EMBL" id="SHI96723.1"/>
    </source>
</evidence>
<reference evidence="6" key="1">
    <citation type="submission" date="2016-11" db="EMBL/GenBank/DDBJ databases">
        <authorList>
            <person name="Varghese N."/>
            <person name="Submissions S."/>
        </authorList>
    </citation>
    <scope>NUCLEOTIDE SEQUENCE [LARGE SCALE GENOMIC DNA]</scope>
    <source>
        <strain evidence="6">DSM 22623</strain>
    </source>
</reference>
<dbReference type="Gene3D" id="1.10.10.60">
    <property type="entry name" value="Homeodomain-like"/>
    <property type="match status" value="2"/>
</dbReference>
<dbReference type="OrthoDB" id="5492415at2"/>
<sequence length="116" mass="13696">MYIENPHFENFVRLIKTEKIHLDPLLNLDVVAERLEISANYLSQIINKNTGRTFCDIIGKLRVEEIKKMLDNTQYDKYTLLSIGLEAGFNSKSVFYRTFKKHTRMTPTEYKEKFVS</sequence>
<dbReference type="AlphaFoldDB" id="A0A1M6FGG8"/>
<dbReference type="Pfam" id="PF12833">
    <property type="entry name" value="HTH_18"/>
    <property type="match status" value="1"/>
</dbReference>
<gene>
    <name evidence="5" type="ORF">SAMN04488508_104271</name>
</gene>
<keyword evidence="2 5" id="KW-0238">DNA-binding</keyword>
<dbReference type="GO" id="GO:0043565">
    <property type="term" value="F:sequence-specific DNA binding"/>
    <property type="evidence" value="ECO:0007669"/>
    <property type="project" value="InterPro"/>
</dbReference>
<evidence type="ECO:0000259" key="4">
    <source>
        <dbReference type="PROSITE" id="PS01124"/>
    </source>
</evidence>
<evidence type="ECO:0000256" key="3">
    <source>
        <dbReference type="ARBA" id="ARBA00023163"/>
    </source>
</evidence>
<keyword evidence="3" id="KW-0804">Transcription</keyword>
<accession>A0A1M6FGG8</accession>
<keyword evidence="1" id="KW-0805">Transcription regulation</keyword>
<protein>
    <submittedName>
        <fullName evidence="5">AraC-type DNA-binding protein</fullName>
    </submittedName>
</protein>
<dbReference type="SUPFAM" id="SSF46689">
    <property type="entry name" value="Homeodomain-like"/>
    <property type="match status" value="1"/>
</dbReference>